<organism evidence="1 2">
    <name type="scientific">Bifidobacterium catenulatum PV20-2</name>
    <dbReference type="NCBI Taxonomy" id="1447716"/>
    <lineage>
        <taxon>Bacteria</taxon>
        <taxon>Bacillati</taxon>
        <taxon>Actinomycetota</taxon>
        <taxon>Actinomycetes</taxon>
        <taxon>Bifidobacteriales</taxon>
        <taxon>Bifidobacteriaceae</taxon>
        <taxon>Bifidobacterium</taxon>
    </lineage>
</organism>
<proteinExistence type="predicted"/>
<dbReference type="AlphaFoldDB" id="A0A0A7I644"/>
<dbReference type="RefSeq" id="WP_039198728.1">
    <property type="nucleotide sequence ID" value="NZ_CP007456.1"/>
</dbReference>
<dbReference type="HOGENOM" id="CLU_2858730_0_0_11"/>
<reference evidence="1 2" key="1">
    <citation type="journal article" date="2015" name="Genome Announc.">
        <title>Complete and Assembled Genome Sequence of Bifidobacterium kashiwanohense PV20-2, Isolated from the Feces of an Anemic Kenyan Infant.</title>
        <authorList>
            <person name="Vazquez-Gutierrez P."/>
            <person name="Lacroix C."/>
            <person name="Chassard C."/>
            <person name="Klumpp J."/>
            <person name="Jans C."/>
            <person name="Stevens M.J."/>
        </authorList>
    </citation>
    <scope>NUCLEOTIDE SEQUENCE [LARGE SCALE GENOMIC DNA]</scope>
    <source>
        <strain evidence="1 2">PV20-2</strain>
    </source>
</reference>
<dbReference type="KEGG" id="bka:AH68_06850"/>
<name>A0A0A7I644_9BIFI</name>
<sequence>MKTNKQGRPVLIPASRIIEQSDVQASGGMDAVMRWNRTGISVPLEGAYATLCYKVPEKNEGGEE</sequence>
<protein>
    <submittedName>
        <fullName evidence="1">Uncharacterized protein</fullName>
    </submittedName>
</protein>
<dbReference type="EMBL" id="CP007456">
    <property type="protein sequence ID" value="AIZ15471.1"/>
    <property type="molecule type" value="Genomic_DNA"/>
</dbReference>
<evidence type="ECO:0000313" key="2">
    <source>
        <dbReference type="Proteomes" id="UP000030625"/>
    </source>
</evidence>
<dbReference type="Proteomes" id="UP000030625">
    <property type="component" value="Chromosome"/>
</dbReference>
<gene>
    <name evidence="1" type="ORF">AH68_06850</name>
</gene>
<evidence type="ECO:0000313" key="1">
    <source>
        <dbReference type="EMBL" id="AIZ15471.1"/>
    </source>
</evidence>
<accession>A0A0A7I644</accession>
<dbReference type="STRING" id="1447716.AH68_06850"/>